<dbReference type="AlphaFoldDB" id="A0A5J4NHD6"/>
<organism evidence="1 2">
    <name type="scientific">Paragonimus westermani</name>
    <dbReference type="NCBI Taxonomy" id="34504"/>
    <lineage>
        <taxon>Eukaryota</taxon>
        <taxon>Metazoa</taxon>
        <taxon>Spiralia</taxon>
        <taxon>Lophotrochozoa</taxon>
        <taxon>Platyhelminthes</taxon>
        <taxon>Trematoda</taxon>
        <taxon>Digenea</taxon>
        <taxon>Plagiorchiida</taxon>
        <taxon>Troglotremata</taxon>
        <taxon>Troglotrematidae</taxon>
        <taxon>Paragonimus</taxon>
    </lineage>
</organism>
<evidence type="ECO:0000313" key="2">
    <source>
        <dbReference type="Proteomes" id="UP000324629"/>
    </source>
</evidence>
<comment type="caution">
    <text evidence="1">The sequence shown here is derived from an EMBL/GenBank/DDBJ whole genome shotgun (WGS) entry which is preliminary data.</text>
</comment>
<accession>A0A5J4NHD6</accession>
<evidence type="ECO:0000313" key="1">
    <source>
        <dbReference type="EMBL" id="KAA3674997.1"/>
    </source>
</evidence>
<evidence type="ECO:0008006" key="3">
    <source>
        <dbReference type="Google" id="ProtNLM"/>
    </source>
</evidence>
<reference evidence="1 2" key="1">
    <citation type="journal article" date="2019" name="Gigascience">
        <title>Whole-genome sequence of the oriental lung fluke Paragonimus westermani.</title>
        <authorList>
            <person name="Oey H."/>
            <person name="Zakrzewski M."/>
            <person name="Narain K."/>
            <person name="Devi K.R."/>
            <person name="Agatsuma T."/>
            <person name="Nawaratna S."/>
            <person name="Gobert G.N."/>
            <person name="Jones M.K."/>
            <person name="Ragan M.A."/>
            <person name="McManus D.P."/>
            <person name="Krause L."/>
        </authorList>
    </citation>
    <scope>NUCLEOTIDE SEQUENCE [LARGE SCALE GENOMIC DNA]</scope>
    <source>
        <strain evidence="1 2">IND2009</strain>
    </source>
</reference>
<dbReference type="PANTHER" id="PTHR37984">
    <property type="entry name" value="PROTEIN CBG26694"/>
    <property type="match status" value="1"/>
</dbReference>
<keyword evidence="2" id="KW-1185">Reference proteome</keyword>
<dbReference type="InterPro" id="IPR043128">
    <property type="entry name" value="Rev_trsase/Diguanyl_cyclase"/>
</dbReference>
<dbReference type="Gene3D" id="3.30.70.270">
    <property type="match status" value="1"/>
</dbReference>
<protein>
    <recommendedName>
        <fullName evidence="3">Reverse transcriptase domain-containing protein</fullName>
    </recommendedName>
</protein>
<dbReference type="PANTHER" id="PTHR37984:SF15">
    <property type="entry name" value="INTEGRASE CATALYTIC DOMAIN-CONTAINING PROTEIN"/>
    <property type="match status" value="1"/>
</dbReference>
<sequence>MDYSQTVNRFTYLDAYPLPRIDELVGKISQYEIYTTLDLQSVACFQRHNNNIITKANLKDTFAYVDNVTICGQNMSKHNINYGESLNAAKEYGLTFDEDKTTIAARTKTLLGFQISHGVILPNPERFRALREIPPPPTSNLSRGPLECGPVLLKKQQRASKYDPLVEEVELLDCNPKYAHVRLPNEKEETVSVKHLAPRGEPDDLGTSECLADANDLNEATEIAHKMCSNDQVADSPTPTNYELLKQKQQRLHPYTLRSREA</sequence>
<name>A0A5J4NHD6_9TREM</name>
<dbReference type="EMBL" id="QNGE01002786">
    <property type="protein sequence ID" value="KAA3674997.1"/>
    <property type="molecule type" value="Genomic_DNA"/>
</dbReference>
<proteinExistence type="predicted"/>
<dbReference type="InterPro" id="IPR050951">
    <property type="entry name" value="Retrovirus_Pol_polyprotein"/>
</dbReference>
<dbReference type="Proteomes" id="UP000324629">
    <property type="component" value="Unassembled WGS sequence"/>
</dbReference>
<dbReference type="SUPFAM" id="SSF56672">
    <property type="entry name" value="DNA/RNA polymerases"/>
    <property type="match status" value="1"/>
</dbReference>
<gene>
    <name evidence="1" type="ORF">DEA37_0001169</name>
</gene>
<dbReference type="InterPro" id="IPR043502">
    <property type="entry name" value="DNA/RNA_pol_sf"/>
</dbReference>